<keyword evidence="3" id="KW-1185">Reference proteome</keyword>
<proteinExistence type="predicted"/>
<gene>
    <name evidence="2" type="ORF">PHYPSEUDO_015526</name>
</gene>
<dbReference type="CDD" id="cd04301">
    <property type="entry name" value="NAT_SF"/>
    <property type="match status" value="1"/>
</dbReference>
<feature type="domain" description="N-acetyltransferase" evidence="1">
    <location>
        <begin position="27"/>
        <end position="90"/>
    </location>
</feature>
<comment type="caution">
    <text evidence="2">The sequence shown here is derived from an EMBL/GenBank/DDBJ whole genome shotgun (WGS) entry which is preliminary data.</text>
</comment>
<dbReference type="Pfam" id="PF00583">
    <property type="entry name" value="Acetyltransf_1"/>
    <property type="match status" value="1"/>
</dbReference>
<accession>A0A8T1VZZ5</accession>
<evidence type="ECO:0000313" key="2">
    <source>
        <dbReference type="EMBL" id="KAG7386516.1"/>
    </source>
</evidence>
<dbReference type="GO" id="GO:0016747">
    <property type="term" value="F:acyltransferase activity, transferring groups other than amino-acyl groups"/>
    <property type="evidence" value="ECO:0007669"/>
    <property type="project" value="InterPro"/>
</dbReference>
<name>A0A8T1VZZ5_9STRA</name>
<dbReference type="EMBL" id="JAGDFM010000098">
    <property type="protein sequence ID" value="KAG7386516.1"/>
    <property type="molecule type" value="Genomic_DNA"/>
</dbReference>
<reference evidence="2" key="1">
    <citation type="submission" date="2021-02" db="EMBL/GenBank/DDBJ databases">
        <authorList>
            <person name="Palmer J.M."/>
        </authorList>
    </citation>
    <scope>NUCLEOTIDE SEQUENCE</scope>
    <source>
        <strain evidence="2">SCRP734</strain>
    </source>
</reference>
<dbReference type="InterPro" id="IPR000182">
    <property type="entry name" value="GNAT_dom"/>
</dbReference>
<protein>
    <recommendedName>
        <fullName evidence="1">N-acetyltransferase domain-containing protein</fullName>
    </recommendedName>
</protein>
<organism evidence="2 3">
    <name type="scientific">Phytophthora pseudosyringae</name>
    <dbReference type="NCBI Taxonomy" id="221518"/>
    <lineage>
        <taxon>Eukaryota</taxon>
        <taxon>Sar</taxon>
        <taxon>Stramenopiles</taxon>
        <taxon>Oomycota</taxon>
        <taxon>Peronosporomycetes</taxon>
        <taxon>Peronosporales</taxon>
        <taxon>Peronosporaceae</taxon>
        <taxon>Phytophthora</taxon>
    </lineage>
</organism>
<sequence length="105" mass="11917">MAFWSRLARKVWCLKEKQVAEPPEVLARCYVAEPACLIMVGDEPMGVARCRPASEESGRPVATIEHFGVVESKRRQGYAKRFLRALVEDMGLLRALLRGCERRGR</sequence>
<evidence type="ECO:0000313" key="3">
    <source>
        <dbReference type="Proteomes" id="UP000694044"/>
    </source>
</evidence>
<evidence type="ECO:0000259" key="1">
    <source>
        <dbReference type="Pfam" id="PF00583"/>
    </source>
</evidence>
<dbReference type="Proteomes" id="UP000694044">
    <property type="component" value="Unassembled WGS sequence"/>
</dbReference>
<dbReference type="AlphaFoldDB" id="A0A8T1VZZ5"/>